<feature type="compositionally biased region" description="Basic and acidic residues" evidence="1">
    <location>
        <begin position="69"/>
        <end position="97"/>
    </location>
</feature>
<dbReference type="AlphaFoldDB" id="A0AAW2VTE5"/>
<evidence type="ECO:0000256" key="1">
    <source>
        <dbReference type="SAM" id="MobiDB-lite"/>
    </source>
</evidence>
<sequence>MKNGVSWFLGAVLQKEKEKAKEQKKEKKREKREKRKERKERRKQNRDKTNQNLEKSDIPKDQTGLKICWDGKDKVHHNSGEAETEQLERSSLTEDHGQPVSLSVPSSSSESTENTNKRKRHSSVSPMDGSRSHGKVILIRLPSKKQNEFGALQKVGSASFDKDLSAQSKDNAGLKDRSENSGSAFFQTDFPAQSKDDIGRRNRLENTHSTTKGTSNIEQGITLRPNSEQVCSTSGQIEAVAPSKTGIKSVNKAVPTAVQRLELQYKNLLEKWVPPRSEDGCLYADDPDSDWLFDCKDKNDTLAKKRQRHGSDSVSCSRSSTWWPHTEYLHEIDVYALPFTVPY</sequence>
<name>A0AAW2VTE5_9LAMI</name>
<reference evidence="2" key="2">
    <citation type="journal article" date="2024" name="Plant">
        <title>Genomic evolution and insights into agronomic trait innovations of Sesamum species.</title>
        <authorList>
            <person name="Miao H."/>
            <person name="Wang L."/>
            <person name="Qu L."/>
            <person name="Liu H."/>
            <person name="Sun Y."/>
            <person name="Le M."/>
            <person name="Wang Q."/>
            <person name="Wei S."/>
            <person name="Zheng Y."/>
            <person name="Lin W."/>
            <person name="Duan Y."/>
            <person name="Cao H."/>
            <person name="Xiong S."/>
            <person name="Wang X."/>
            <person name="Wei L."/>
            <person name="Li C."/>
            <person name="Ma Q."/>
            <person name="Ju M."/>
            <person name="Zhao R."/>
            <person name="Li G."/>
            <person name="Mu C."/>
            <person name="Tian Q."/>
            <person name="Mei H."/>
            <person name="Zhang T."/>
            <person name="Gao T."/>
            <person name="Zhang H."/>
        </authorList>
    </citation>
    <scope>NUCLEOTIDE SEQUENCE</scope>
    <source>
        <strain evidence="2">KEN1</strain>
    </source>
</reference>
<feature type="compositionally biased region" description="Low complexity" evidence="1">
    <location>
        <begin position="99"/>
        <end position="114"/>
    </location>
</feature>
<dbReference type="PANTHER" id="PTHR34660">
    <property type="entry name" value="MYB-LIKE PROTEIN X"/>
    <property type="match status" value="1"/>
</dbReference>
<accession>A0AAW2VTE5</accession>
<proteinExistence type="predicted"/>
<reference evidence="2" key="1">
    <citation type="submission" date="2020-06" db="EMBL/GenBank/DDBJ databases">
        <authorList>
            <person name="Li T."/>
            <person name="Hu X."/>
            <person name="Zhang T."/>
            <person name="Song X."/>
            <person name="Zhang H."/>
            <person name="Dai N."/>
            <person name="Sheng W."/>
            <person name="Hou X."/>
            <person name="Wei L."/>
        </authorList>
    </citation>
    <scope>NUCLEOTIDE SEQUENCE</scope>
    <source>
        <strain evidence="2">KEN1</strain>
        <tissue evidence="2">Leaf</tissue>
    </source>
</reference>
<feature type="compositionally biased region" description="Basic and acidic residues" evidence="1">
    <location>
        <begin position="46"/>
        <end position="60"/>
    </location>
</feature>
<evidence type="ECO:0000313" key="2">
    <source>
        <dbReference type="EMBL" id="KAL0432336.1"/>
    </source>
</evidence>
<dbReference type="PANTHER" id="PTHR34660:SF7">
    <property type="entry name" value="DNA LIGASE-LIKE PROTEIN"/>
    <property type="match status" value="1"/>
</dbReference>
<gene>
    <name evidence="2" type="ORF">Slati_2567900</name>
</gene>
<comment type="caution">
    <text evidence="2">The sequence shown here is derived from an EMBL/GenBank/DDBJ whole genome shotgun (WGS) entry which is preliminary data.</text>
</comment>
<protein>
    <submittedName>
        <fullName evidence="2">Uncharacterized protein</fullName>
    </submittedName>
</protein>
<dbReference type="EMBL" id="JACGWN010000009">
    <property type="protein sequence ID" value="KAL0432336.1"/>
    <property type="molecule type" value="Genomic_DNA"/>
</dbReference>
<feature type="compositionally biased region" description="Basic residues" evidence="1">
    <location>
        <begin position="26"/>
        <end position="45"/>
    </location>
</feature>
<feature type="compositionally biased region" description="Basic and acidic residues" evidence="1">
    <location>
        <begin position="14"/>
        <end position="25"/>
    </location>
</feature>
<feature type="compositionally biased region" description="Polar residues" evidence="1">
    <location>
        <begin position="207"/>
        <end position="219"/>
    </location>
</feature>
<feature type="compositionally biased region" description="Basic and acidic residues" evidence="1">
    <location>
        <begin position="194"/>
        <end position="206"/>
    </location>
</feature>
<feature type="region of interest" description="Disordered" evidence="1">
    <location>
        <begin position="1"/>
        <end position="143"/>
    </location>
</feature>
<organism evidence="2">
    <name type="scientific">Sesamum latifolium</name>
    <dbReference type="NCBI Taxonomy" id="2727402"/>
    <lineage>
        <taxon>Eukaryota</taxon>
        <taxon>Viridiplantae</taxon>
        <taxon>Streptophyta</taxon>
        <taxon>Embryophyta</taxon>
        <taxon>Tracheophyta</taxon>
        <taxon>Spermatophyta</taxon>
        <taxon>Magnoliopsida</taxon>
        <taxon>eudicotyledons</taxon>
        <taxon>Gunneridae</taxon>
        <taxon>Pentapetalae</taxon>
        <taxon>asterids</taxon>
        <taxon>lamiids</taxon>
        <taxon>Lamiales</taxon>
        <taxon>Pedaliaceae</taxon>
        <taxon>Sesamum</taxon>
    </lineage>
</organism>
<feature type="region of interest" description="Disordered" evidence="1">
    <location>
        <begin position="156"/>
        <end position="219"/>
    </location>
</feature>